<organism evidence="7 8">
    <name type="scientific">Arachis hypogaea</name>
    <name type="common">Peanut</name>
    <dbReference type="NCBI Taxonomy" id="3818"/>
    <lineage>
        <taxon>Eukaryota</taxon>
        <taxon>Viridiplantae</taxon>
        <taxon>Streptophyta</taxon>
        <taxon>Embryophyta</taxon>
        <taxon>Tracheophyta</taxon>
        <taxon>Spermatophyta</taxon>
        <taxon>Magnoliopsida</taxon>
        <taxon>eudicotyledons</taxon>
        <taxon>Gunneridae</taxon>
        <taxon>Pentapetalae</taxon>
        <taxon>rosids</taxon>
        <taxon>fabids</taxon>
        <taxon>Fabales</taxon>
        <taxon>Fabaceae</taxon>
        <taxon>Papilionoideae</taxon>
        <taxon>50 kb inversion clade</taxon>
        <taxon>dalbergioids sensu lato</taxon>
        <taxon>Dalbergieae</taxon>
        <taxon>Pterocarpus clade</taxon>
        <taxon>Arachis</taxon>
    </lineage>
</organism>
<evidence type="ECO:0000256" key="5">
    <source>
        <dbReference type="SAM" id="MobiDB-lite"/>
    </source>
</evidence>
<accession>A0A445D8E2</accession>
<evidence type="ECO:0000256" key="1">
    <source>
        <dbReference type="ARBA" id="ARBA00022723"/>
    </source>
</evidence>
<sequence>MDSGSKGNLDFSGQWTDGWSSESEEEEEEVFNGLESPSRVGKESEPVERVDVFGEGDNGGRMRSSESPGGSGDQMSDDVLSSMLSTAAALADVEFHGVEEAYARYVKYAKATGFADRKGDSIKDDEDNVMRKFFYCNRQGLREKKHYERADRKKAHKVETRTNCSAKFVVFLDKQSGKWRTKIFVQDHNHDLTLPAFTNVMAAHRNINKGDKVHIHSMHEAGFQTSQIMGFFAYLSGGYRNLHFIKNDVYNYIDDLRRSRIVQGDAAAAIKEFDQYWANIVAAFGLEENEWIWATYEKRPSNCLLELVENLERVVKDYRNNEFIADYKSLYSEPVITTGLESIERAISQIYTREIFFEVKKQIEGVAALIVLHRESSGSTEKFMFRKFRKPRRVYFVLYESNSERYKCSCKLWNSIGIQCSHIICVLKELEKDALPMRLVLKR</sequence>
<keyword evidence="2 4" id="KW-0863">Zinc-finger</keyword>
<evidence type="ECO:0000256" key="2">
    <source>
        <dbReference type="ARBA" id="ARBA00022771"/>
    </source>
</evidence>
<feature type="domain" description="SWIM-type" evidence="6">
    <location>
        <begin position="395"/>
        <end position="431"/>
    </location>
</feature>
<evidence type="ECO:0000313" key="7">
    <source>
        <dbReference type="EMBL" id="RYR59401.1"/>
    </source>
</evidence>
<evidence type="ECO:0000313" key="8">
    <source>
        <dbReference type="Proteomes" id="UP000289738"/>
    </source>
</evidence>
<evidence type="ECO:0000259" key="6">
    <source>
        <dbReference type="PROSITE" id="PS50966"/>
    </source>
</evidence>
<dbReference type="PANTHER" id="PTHR47718">
    <property type="entry name" value="OS01G0519700 PROTEIN"/>
    <property type="match status" value="1"/>
</dbReference>
<dbReference type="Pfam" id="PF03101">
    <property type="entry name" value="FAR1"/>
    <property type="match status" value="1"/>
</dbReference>
<keyword evidence="3" id="KW-0862">Zinc</keyword>
<dbReference type="AlphaFoldDB" id="A0A445D8E2"/>
<dbReference type="InterPro" id="IPR004330">
    <property type="entry name" value="FAR1_DNA_bnd_dom"/>
</dbReference>
<evidence type="ECO:0000256" key="4">
    <source>
        <dbReference type="PROSITE-ProRule" id="PRU00325"/>
    </source>
</evidence>
<evidence type="ECO:0000256" key="3">
    <source>
        <dbReference type="ARBA" id="ARBA00022833"/>
    </source>
</evidence>
<reference evidence="7 8" key="1">
    <citation type="submission" date="2019-01" db="EMBL/GenBank/DDBJ databases">
        <title>Sequencing of cultivated peanut Arachis hypogaea provides insights into genome evolution and oil improvement.</title>
        <authorList>
            <person name="Chen X."/>
        </authorList>
    </citation>
    <scope>NUCLEOTIDE SEQUENCE [LARGE SCALE GENOMIC DNA]</scope>
    <source>
        <strain evidence="8">cv. Fuhuasheng</strain>
        <tissue evidence="7">Leaves</tissue>
    </source>
</reference>
<name>A0A445D8E2_ARAHY</name>
<dbReference type="InterPro" id="IPR007527">
    <property type="entry name" value="Znf_SWIM"/>
</dbReference>
<dbReference type="SMART" id="SM00575">
    <property type="entry name" value="ZnF_PMZ"/>
    <property type="match status" value="1"/>
</dbReference>
<feature type="compositionally biased region" description="Basic and acidic residues" evidence="5">
    <location>
        <begin position="40"/>
        <end position="64"/>
    </location>
</feature>
<gene>
    <name evidence="7" type="ORF">Ahy_A05g025285</name>
</gene>
<proteinExistence type="predicted"/>
<keyword evidence="8" id="KW-1185">Reference proteome</keyword>
<comment type="caution">
    <text evidence="7">The sequence shown here is derived from an EMBL/GenBank/DDBJ whole genome shotgun (WGS) entry which is preliminary data.</text>
</comment>
<dbReference type="Proteomes" id="UP000289738">
    <property type="component" value="Chromosome A05"/>
</dbReference>
<dbReference type="PROSITE" id="PS50966">
    <property type="entry name" value="ZF_SWIM"/>
    <property type="match status" value="1"/>
</dbReference>
<feature type="region of interest" description="Disordered" evidence="5">
    <location>
        <begin position="1"/>
        <end position="78"/>
    </location>
</feature>
<protein>
    <recommendedName>
        <fullName evidence="6">SWIM-type domain-containing protein</fullName>
    </recommendedName>
</protein>
<dbReference type="InterPro" id="IPR006564">
    <property type="entry name" value="Znf_PMZ"/>
</dbReference>
<dbReference type="PANTHER" id="PTHR47718:SF13">
    <property type="entry name" value="OS09G0290500 PROTEIN"/>
    <property type="match status" value="1"/>
</dbReference>
<keyword evidence="1" id="KW-0479">Metal-binding</keyword>
<dbReference type="GO" id="GO:0008270">
    <property type="term" value="F:zinc ion binding"/>
    <property type="evidence" value="ECO:0007669"/>
    <property type="project" value="UniProtKB-KW"/>
</dbReference>
<dbReference type="EMBL" id="SDMP01000005">
    <property type="protein sequence ID" value="RYR59401.1"/>
    <property type="molecule type" value="Genomic_DNA"/>
</dbReference>